<dbReference type="OrthoDB" id="8828485at2"/>
<feature type="region of interest" description="Disordered" evidence="5">
    <location>
        <begin position="1"/>
        <end position="37"/>
    </location>
</feature>
<dbReference type="SUPFAM" id="SSF56024">
    <property type="entry name" value="Phospholipase D/nuclease"/>
    <property type="match status" value="2"/>
</dbReference>
<feature type="domain" description="PLD phosphodiesterase" evidence="6">
    <location>
        <begin position="162"/>
        <end position="189"/>
    </location>
</feature>
<dbReference type="GO" id="GO:0004630">
    <property type="term" value="F:phospholipase D activity"/>
    <property type="evidence" value="ECO:0007669"/>
    <property type="project" value="UniProtKB-EC"/>
</dbReference>
<organism evidence="7 8">
    <name type="scientific">Stenotrophomonas maltophilia</name>
    <name type="common">Pseudomonas maltophilia</name>
    <name type="synonym">Xanthomonas maltophilia</name>
    <dbReference type="NCBI Taxonomy" id="40324"/>
    <lineage>
        <taxon>Bacteria</taxon>
        <taxon>Pseudomonadati</taxon>
        <taxon>Pseudomonadota</taxon>
        <taxon>Gammaproteobacteria</taxon>
        <taxon>Lysobacterales</taxon>
        <taxon>Lysobacteraceae</taxon>
        <taxon>Stenotrophomonas</taxon>
        <taxon>Stenotrophomonas maltophilia group</taxon>
    </lineage>
</organism>
<evidence type="ECO:0000256" key="5">
    <source>
        <dbReference type="SAM" id="MobiDB-lite"/>
    </source>
</evidence>
<dbReference type="Gene3D" id="3.30.870.10">
    <property type="entry name" value="Endonuclease Chain A"/>
    <property type="match status" value="2"/>
</dbReference>
<dbReference type="CDD" id="cd09104">
    <property type="entry name" value="PLDc_vPLD1_2_like_1"/>
    <property type="match status" value="1"/>
</dbReference>
<comment type="caution">
    <text evidence="7">The sequence shown here is derived from an EMBL/GenBank/DDBJ whole genome shotgun (WGS) entry which is preliminary data.</text>
</comment>
<keyword evidence="3" id="KW-0378">Hydrolase</keyword>
<keyword evidence="4" id="KW-0443">Lipid metabolism</keyword>
<gene>
    <name evidence="7" type="ORF">E5352_07020</name>
</gene>
<dbReference type="InterPro" id="IPR001736">
    <property type="entry name" value="PLipase_D/transphosphatidylase"/>
</dbReference>
<dbReference type="InterPro" id="IPR015679">
    <property type="entry name" value="PLipase_D_fam"/>
</dbReference>
<name>A0A4S2D1K2_STEMA</name>
<dbReference type="PANTHER" id="PTHR18896">
    <property type="entry name" value="PHOSPHOLIPASE D"/>
    <property type="match status" value="1"/>
</dbReference>
<reference evidence="7 8" key="1">
    <citation type="submission" date="2019-04" db="EMBL/GenBank/DDBJ databases">
        <title>Microbes associate with the intestines of laboratory mice.</title>
        <authorList>
            <person name="Navarre W."/>
            <person name="Wong E."/>
            <person name="Huang K."/>
            <person name="Tropini C."/>
            <person name="Ng K."/>
            <person name="Yu B."/>
        </authorList>
    </citation>
    <scope>NUCLEOTIDE SEQUENCE [LARGE SCALE GENOMIC DNA]</scope>
    <source>
        <strain evidence="7 8">NM62_B4-13</strain>
    </source>
</reference>
<evidence type="ECO:0000256" key="4">
    <source>
        <dbReference type="ARBA" id="ARBA00023098"/>
    </source>
</evidence>
<dbReference type="PROSITE" id="PS50035">
    <property type="entry name" value="PLD"/>
    <property type="match status" value="2"/>
</dbReference>
<keyword evidence="2" id="KW-0677">Repeat</keyword>
<evidence type="ECO:0000313" key="8">
    <source>
        <dbReference type="Proteomes" id="UP000306631"/>
    </source>
</evidence>
<evidence type="ECO:0000259" key="6">
    <source>
        <dbReference type="PROSITE" id="PS50035"/>
    </source>
</evidence>
<feature type="domain" description="PLD phosphodiesterase" evidence="6">
    <location>
        <begin position="834"/>
        <end position="861"/>
    </location>
</feature>
<dbReference type="Proteomes" id="UP000306631">
    <property type="component" value="Unassembled WGS sequence"/>
</dbReference>
<evidence type="ECO:0000256" key="1">
    <source>
        <dbReference type="ARBA" id="ARBA00000798"/>
    </source>
</evidence>
<accession>A0A4S2D1K2</accession>
<dbReference type="EMBL" id="SRYW01000005">
    <property type="protein sequence ID" value="TGY34761.1"/>
    <property type="molecule type" value="Genomic_DNA"/>
</dbReference>
<sequence length="1111" mass="121222">MADGTNTSTVARNALTCQTGQQSTSSGDYYAPPDRQFAPVRHGNAVQSYTDGRSAMHAMAEAIRGAKKFIFIADWQMNFDTELTGRGESQHRGRLSELLFDAINLRGVDVRVLLYDSIEAAAYTHENEARTALYKMRDENTPGNIEVGLHNPATGRSDAFNIAFSHHQKILVIDGRIGFVGGLDVAHGRWDDGNFDVVCDPALHVINDHYNNSVTKARGMTQDEWELTRDIMDTGPDAAGRKRPGFAAAYLPNMATAMDLLKEQWEKGAALAEILDYADKAGIPDAAEHAVTEKIRGLVIPGYSTATSLVQTLGTLLEGIQKSLAQADLKYSEVLASGNRSYDELGKGNVSGAADHALNAAKAFVDIQAKGFMARWDELKATVEAVRETGGKVIDRAGDYIDDPSEIGKDVDKLKAAALDALQKAKDAFLAFEKWLNEPIDRAQMLLDPGRHARMPWQDVHARLEGPAVFDICRNFMHRWNAMVWQNQRGDRAAGQKIRDATNAGIRTANSIGAAIPEQVSLARGRELTPLSGKWLEAMGGRQALFGDVSRRGTAGGITVQVVRSSGTALHTMERDACREHGLDMNDAGLSPYWDRNQPMRSIQDAMLNCIESAQAYVYVETQFLISDCGFSDAEPGRKLDTIITGGRRGELTPAQDKKAKIADRGLGATQGVADRLGAGNAIKDIREFRQGQPSAAHNKLVATLASRIIKAIGCGQDFHVYVTLPVHPEGSLFDGAVLKQQYWVQQSLLRGRDSLIRQIARALVARKLKIRRESVSEADLRAAVAEGGWKDYLTILNLRSYGVLKDTNHDNYRSAPPTAEGSNANPPLYLVTEQCYVHSKLLIVDDAVAIIGSANCNDRSLEGTGDTEIAAVIVDTENRVRNLGNGAMVVTRTFARDLRLRLWKKFLGKSIETGPVLGRVAKDLGYTNAAGSAYHPPILPSKGDVSFIEQPASRACWTAIQKLADANAAAFEEVFQNVPRNSMGTYDAVFQGFATAGMDEKREKVRRYIYAQPSDLQAGYMSVPSVMDGEVTRTVGRHNVSKGLARLRDGVNAVQGFWVTMPLEWGHNMDDPAAAMPNQIIAAVPPHRGINDEGTRMASVNPIKTGTEQV</sequence>
<evidence type="ECO:0000256" key="2">
    <source>
        <dbReference type="ARBA" id="ARBA00022737"/>
    </source>
</evidence>
<dbReference type="PANTHER" id="PTHR18896:SF76">
    <property type="entry name" value="PHOSPHOLIPASE"/>
    <property type="match status" value="1"/>
</dbReference>
<dbReference type="GO" id="GO:0009395">
    <property type="term" value="P:phospholipid catabolic process"/>
    <property type="evidence" value="ECO:0007669"/>
    <property type="project" value="TreeGrafter"/>
</dbReference>
<proteinExistence type="predicted"/>
<dbReference type="SMART" id="SM00155">
    <property type="entry name" value="PLDc"/>
    <property type="match status" value="2"/>
</dbReference>
<feature type="compositionally biased region" description="Polar residues" evidence="5">
    <location>
        <begin position="1"/>
        <end position="27"/>
    </location>
</feature>
<comment type="catalytic activity">
    <reaction evidence="1">
        <text>a 1,2-diacyl-sn-glycero-3-phosphocholine + H2O = a 1,2-diacyl-sn-glycero-3-phosphate + choline + H(+)</text>
        <dbReference type="Rhea" id="RHEA:14445"/>
        <dbReference type="ChEBI" id="CHEBI:15354"/>
        <dbReference type="ChEBI" id="CHEBI:15377"/>
        <dbReference type="ChEBI" id="CHEBI:15378"/>
        <dbReference type="ChEBI" id="CHEBI:57643"/>
        <dbReference type="ChEBI" id="CHEBI:58608"/>
        <dbReference type="EC" id="3.1.4.4"/>
    </reaction>
</comment>
<dbReference type="AlphaFoldDB" id="A0A4S2D1K2"/>
<protein>
    <submittedName>
        <fullName evidence="7">Phospholipase</fullName>
    </submittedName>
</protein>
<dbReference type="InterPro" id="IPR025202">
    <property type="entry name" value="PLD-like_dom"/>
</dbReference>
<dbReference type="RefSeq" id="WP_136004173.1">
    <property type="nucleotide sequence ID" value="NZ_SRYW01000005.1"/>
</dbReference>
<dbReference type="CDD" id="cd09141">
    <property type="entry name" value="PLDc_vPLD1_2_yPLD_like_2"/>
    <property type="match status" value="1"/>
</dbReference>
<evidence type="ECO:0000313" key="7">
    <source>
        <dbReference type="EMBL" id="TGY34761.1"/>
    </source>
</evidence>
<dbReference type="Pfam" id="PF00614">
    <property type="entry name" value="PLDc"/>
    <property type="match status" value="1"/>
</dbReference>
<evidence type="ECO:0000256" key="3">
    <source>
        <dbReference type="ARBA" id="ARBA00022801"/>
    </source>
</evidence>
<dbReference type="Pfam" id="PF13091">
    <property type="entry name" value="PLDc_2"/>
    <property type="match status" value="1"/>
</dbReference>